<dbReference type="SUPFAM" id="SSF55120">
    <property type="entry name" value="Pseudouridine synthase"/>
    <property type="match status" value="1"/>
</dbReference>
<dbReference type="Pfam" id="PF00849">
    <property type="entry name" value="PseudoU_synth_2"/>
    <property type="match status" value="1"/>
</dbReference>
<keyword evidence="2" id="KW-0413">Isomerase</keyword>
<dbReference type="InterPro" id="IPR006145">
    <property type="entry name" value="PsdUridine_synth_RsuA/RluA"/>
</dbReference>
<evidence type="ECO:0000313" key="5">
    <source>
        <dbReference type="Proteomes" id="UP000293162"/>
    </source>
</evidence>
<dbReference type="InterPro" id="IPR006224">
    <property type="entry name" value="PsdUridine_synth_RluA-like_CS"/>
</dbReference>
<evidence type="ECO:0000259" key="3">
    <source>
        <dbReference type="Pfam" id="PF00849"/>
    </source>
</evidence>
<protein>
    <submittedName>
        <fullName evidence="4">RluA family pseudouridine synthase</fullName>
    </submittedName>
</protein>
<dbReference type="InterPro" id="IPR050188">
    <property type="entry name" value="RluA_PseudoU_synthase"/>
</dbReference>
<name>A0A4Q5LXB8_9BACT</name>
<reference evidence="4 5" key="1">
    <citation type="submission" date="2019-02" db="EMBL/GenBank/DDBJ databases">
        <title>Bacterial novel species Emticicia sp. 17J42-9 isolated from soil.</title>
        <authorList>
            <person name="Jung H.-Y."/>
        </authorList>
    </citation>
    <scope>NUCLEOTIDE SEQUENCE [LARGE SCALE GENOMIC DNA]</scope>
    <source>
        <strain evidence="4 5">17J42-9</strain>
    </source>
</reference>
<evidence type="ECO:0000313" key="4">
    <source>
        <dbReference type="EMBL" id="RYU94392.1"/>
    </source>
</evidence>
<dbReference type="GO" id="GO:0009982">
    <property type="term" value="F:pseudouridine synthase activity"/>
    <property type="evidence" value="ECO:0007669"/>
    <property type="project" value="InterPro"/>
</dbReference>
<dbReference type="Proteomes" id="UP000293162">
    <property type="component" value="Unassembled WGS sequence"/>
</dbReference>
<comment type="caution">
    <text evidence="4">The sequence shown here is derived from an EMBL/GenBank/DDBJ whole genome shotgun (WGS) entry which is preliminary data.</text>
</comment>
<dbReference type="CDD" id="cd02869">
    <property type="entry name" value="PseudoU_synth_RluA_like"/>
    <property type="match status" value="1"/>
</dbReference>
<organism evidence="4 5">
    <name type="scientific">Emticicia agri</name>
    <dbReference type="NCBI Taxonomy" id="2492393"/>
    <lineage>
        <taxon>Bacteria</taxon>
        <taxon>Pseudomonadati</taxon>
        <taxon>Bacteroidota</taxon>
        <taxon>Cytophagia</taxon>
        <taxon>Cytophagales</taxon>
        <taxon>Leadbetterellaceae</taxon>
        <taxon>Emticicia</taxon>
    </lineage>
</organism>
<proteinExistence type="inferred from homology"/>
<keyword evidence="5" id="KW-1185">Reference proteome</keyword>
<dbReference type="RefSeq" id="WP_130022480.1">
    <property type="nucleotide sequence ID" value="NZ_SEWF01000026.1"/>
</dbReference>
<sequence>MKQPFYVLYEDNHIIIVNKAAGVLVQGDATGDKTLSDYVKDYIKEKYNKPGDVFLGTVHRLDRPVSGIVVFARTSKALERMNELFRRRDVQKTYWAVVGKKPEKKSGKLTHWLVKNEEKNTVKAFDTEVKGSQKAELNYRYLGEINHYHLLEVNPITGRPHQIRVQLATMGCPIRGDVKYGYPRLNPEGNINLHARRLYFVHPVKKEPILCKAPLPENPFWEEFLELETEEIKTENLDFLY</sequence>
<dbReference type="EMBL" id="SEWF01000026">
    <property type="protein sequence ID" value="RYU94392.1"/>
    <property type="molecule type" value="Genomic_DNA"/>
</dbReference>
<evidence type="ECO:0000256" key="1">
    <source>
        <dbReference type="ARBA" id="ARBA00010876"/>
    </source>
</evidence>
<dbReference type="OrthoDB" id="9807829at2"/>
<dbReference type="AlphaFoldDB" id="A0A4Q5LXB8"/>
<dbReference type="Gene3D" id="3.30.2350.10">
    <property type="entry name" value="Pseudouridine synthase"/>
    <property type="match status" value="1"/>
</dbReference>
<comment type="similarity">
    <text evidence="1">Belongs to the pseudouridine synthase RluA family.</text>
</comment>
<dbReference type="GO" id="GO:0006396">
    <property type="term" value="P:RNA processing"/>
    <property type="evidence" value="ECO:0007669"/>
    <property type="project" value="UniProtKB-ARBA"/>
</dbReference>
<evidence type="ECO:0000256" key="2">
    <source>
        <dbReference type="ARBA" id="ARBA00023235"/>
    </source>
</evidence>
<dbReference type="PROSITE" id="PS01129">
    <property type="entry name" value="PSI_RLU"/>
    <property type="match status" value="1"/>
</dbReference>
<gene>
    <name evidence="4" type="ORF">EWM59_17260</name>
</gene>
<dbReference type="InterPro" id="IPR020103">
    <property type="entry name" value="PsdUridine_synth_cat_dom_sf"/>
</dbReference>
<dbReference type="GO" id="GO:0001522">
    <property type="term" value="P:pseudouridine synthesis"/>
    <property type="evidence" value="ECO:0007669"/>
    <property type="project" value="InterPro"/>
</dbReference>
<accession>A0A4Q5LXB8</accession>
<dbReference type="PANTHER" id="PTHR21600">
    <property type="entry name" value="MITOCHONDRIAL RNA PSEUDOURIDINE SYNTHASE"/>
    <property type="match status" value="1"/>
</dbReference>
<dbReference type="PANTHER" id="PTHR21600:SF83">
    <property type="entry name" value="PSEUDOURIDYLATE SYNTHASE RPUSD4, MITOCHONDRIAL"/>
    <property type="match status" value="1"/>
</dbReference>
<feature type="domain" description="Pseudouridine synthase RsuA/RluA-like" evidence="3">
    <location>
        <begin position="13"/>
        <end position="168"/>
    </location>
</feature>
<dbReference type="GO" id="GO:0003723">
    <property type="term" value="F:RNA binding"/>
    <property type="evidence" value="ECO:0007669"/>
    <property type="project" value="InterPro"/>
</dbReference>
<dbReference type="GO" id="GO:0140098">
    <property type="term" value="F:catalytic activity, acting on RNA"/>
    <property type="evidence" value="ECO:0007669"/>
    <property type="project" value="UniProtKB-ARBA"/>
</dbReference>